<dbReference type="EMBL" id="CADEPI010000218">
    <property type="protein sequence ID" value="CAB3380838.1"/>
    <property type="molecule type" value="Genomic_DNA"/>
</dbReference>
<name>A0A8S1DIE6_9INSE</name>
<protein>
    <submittedName>
        <fullName evidence="1">Uncharacterized protein</fullName>
    </submittedName>
</protein>
<accession>A0A8S1DIE6</accession>
<keyword evidence="2" id="KW-1185">Reference proteome</keyword>
<evidence type="ECO:0000313" key="2">
    <source>
        <dbReference type="Proteomes" id="UP000494165"/>
    </source>
</evidence>
<comment type="caution">
    <text evidence="1">The sequence shown here is derived from an EMBL/GenBank/DDBJ whole genome shotgun (WGS) entry which is preliminary data.</text>
</comment>
<reference evidence="1 2" key="1">
    <citation type="submission" date="2020-04" db="EMBL/GenBank/DDBJ databases">
        <authorList>
            <person name="Alioto T."/>
            <person name="Alioto T."/>
            <person name="Gomez Garrido J."/>
        </authorList>
    </citation>
    <scope>NUCLEOTIDE SEQUENCE [LARGE SCALE GENOMIC DNA]</scope>
</reference>
<dbReference type="Proteomes" id="UP000494165">
    <property type="component" value="Unassembled WGS sequence"/>
</dbReference>
<sequence>MVEREVRVTYIPPPGYARREHKVFKAPLRKAESIFQVNFYSSQAQVGWYARTVGKRRRSPECSRHVPPFVLLVAYSRAAR</sequence>
<gene>
    <name evidence="1" type="ORF">CLODIP_2_CD03796</name>
</gene>
<organism evidence="1 2">
    <name type="scientific">Cloeon dipterum</name>
    <dbReference type="NCBI Taxonomy" id="197152"/>
    <lineage>
        <taxon>Eukaryota</taxon>
        <taxon>Metazoa</taxon>
        <taxon>Ecdysozoa</taxon>
        <taxon>Arthropoda</taxon>
        <taxon>Hexapoda</taxon>
        <taxon>Insecta</taxon>
        <taxon>Pterygota</taxon>
        <taxon>Palaeoptera</taxon>
        <taxon>Ephemeroptera</taxon>
        <taxon>Pisciforma</taxon>
        <taxon>Baetidae</taxon>
        <taxon>Cloeon</taxon>
    </lineage>
</organism>
<evidence type="ECO:0000313" key="1">
    <source>
        <dbReference type="EMBL" id="CAB3380838.1"/>
    </source>
</evidence>
<proteinExistence type="predicted"/>
<dbReference type="AlphaFoldDB" id="A0A8S1DIE6"/>